<dbReference type="AlphaFoldDB" id="A0AA89BNV9"/>
<evidence type="ECO:0000256" key="1">
    <source>
        <dbReference type="ARBA" id="ARBA00034780"/>
    </source>
</evidence>
<dbReference type="EMBL" id="VSWD01000011">
    <property type="protein sequence ID" value="KAK3088408.1"/>
    <property type="molecule type" value="Genomic_DNA"/>
</dbReference>
<name>A0AA89BNV9_PINIB</name>
<gene>
    <name evidence="4" type="ORF">FSP39_018772</name>
</gene>
<evidence type="ECO:0000313" key="5">
    <source>
        <dbReference type="Proteomes" id="UP001186944"/>
    </source>
</evidence>
<feature type="domain" description="C2 NT-type" evidence="3">
    <location>
        <begin position="1"/>
        <end position="73"/>
    </location>
</feature>
<dbReference type="Proteomes" id="UP001186944">
    <property type="component" value="Unassembled WGS sequence"/>
</dbReference>
<feature type="compositionally biased region" description="Polar residues" evidence="2">
    <location>
        <begin position="106"/>
        <end position="115"/>
    </location>
</feature>
<keyword evidence="5" id="KW-1185">Reference proteome</keyword>
<dbReference type="PROSITE" id="PS51840">
    <property type="entry name" value="C2_NT"/>
    <property type="match status" value="1"/>
</dbReference>
<dbReference type="PANTHER" id="PTHR21456:SF1">
    <property type="entry name" value="C2 NT-TYPE DOMAIN-CONTAINING PROTEIN"/>
    <property type="match status" value="1"/>
</dbReference>
<dbReference type="PANTHER" id="PTHR21456">
    <property type="entry name" value="FAMILY WITH SEQUENCE SIMILARITY 102"/>
    <property type="match status" value="1"/>
</dbReference>
<protein>
    <recommendedName>
        <fullName evidence="3">C2 NT-type domain-containing protein</fullName>
    </recommendedName>
</protein>
<feature type="compositionally biased region" description="Polar residues" evidence="2">
    <location>
        <begin position="154"/>
        <end position="193"/>
    </location>
</feature>
<feature type="region of interest" description="Disordered" evidence="2">
    <location>
        <begin position="93"/>
        <end position="117"/>
    </location>
</feature>
<accession>A0AA89BNV9</accession>
<comment type="similarity">
    <text evidence="1">Belongs to the EEIG family.</text>
</comment>
<evidence type="ECO:0000256" key="2">
    <source>
        <dbReference type="SAM" id="MobiDB-lite"/>
    </source>
</evidence>
<feature type="region of interest" description="Disordered" evidence="2">
    <location>
        <begin position="145"/>
        <end position="197"/>
    </location>
</feature>
<sequence length="279" mass="31220">MTASASTGFLDPCTCRVSEQKGGKAYQKLGFVDINLSEFAGSGVQRRKYLLEGYDTKHRQDNSIIEVSLDLTLISGDPVFKVPRQVTKWYDSEDQPPTVRVEESEGSLSPHSSGCGTLPRKDHHIVHHTNSNDIEMNPTNGDVEGLKGHHRNDSYTSQQSRGSTGYVSLTHSRQSSVGSEKNPVMSHTRNPSGGSALFNDLTKGDRRKKIDDTEKGRRVDQTRVDADDVVDDLFKEFMDSTEIDFNQPEESKSIWKIPILSESFIPLPCTVNLEIFAWW</sequence>
<organism evidence="4 5">
    <name type="scientific">Pinctada imbricata</name>
    <name type="common">Atlantic pearl-oyster</name>
    <name type="synonym">Pinctada martensii</name>
    <dbReference type="NCBI Taxonomy" id="66713"/>
    <lineage>
        <taxon>Eukaryota</taxon>
        <taxon>Metazoa</taxon>
        <taxon>Spiralia</taxon>
        <taxon>Lophotrochozoa</taxon>
        <taxon>Mollusca</taxon>
        <taxon>Bivalvia</taxon>
        <taxon>Autobranchia</taxon>
        <taxon>Pteriomorphia</taxon>
        <taxon>Pterioida</taxon>
        <taxon>Pterioidea</taxon>
        <taxon>Pteriidae</taxon>
        <taxon>Pinctada</taxon>
    </lineage>
</organism>
<reference evidence="4" key="1">
    <citation type="submission" date="2019-08" db="EMBL/GenBank/DDBJ databases">
        <title>The improved chromosome-level genome for the pearl oyster Pinctada fucata martensii using PacBio sequencing and Hi-C.</title>
        <authorList>
            <person name="Zheng Z."/>
        </authorList>
    </citation>
    <scope>NUCLEOTIDE SEQUENCE</scope>
    <source>
        <strain evidence="4">ZZ-2019</strain>
        <tissue evidence="4">Adductor muscle</tissue>
    </source>
</reference>
<dbReference type="InterPro" id="IPR039931">
    <property type="entry name" value="EEIG1/2-like"/>
</dbReference>
<comment type="caution">
    <text evidence="4">The sequence shown here is derived from an EMBL/GenBank/DDBJ whole genome shotgun (WGS) entry which is preliminary data.</text>
</comment>
<proteinExistence type="inferred from homology"/>
<dbReference type="InterPro" id="IPR019448">
    <property type="entry name" value="NT-C2"/>
</dbReference>
<evidence type="ECO:0000313" key="4">
    <source>
        <dbReference type="EMBL" id="KAK3088408.1"/>
    </source>
</evidence>
<evidence type="ECO:0000259" key="3">
    <source>
        <dbReference type="PROSITE" id="PS51840"/>
    </source>
</evidence>